<dbReference type="CDD" id="cd09917">
    <property type="entry name" value="F-box_SF"/>
    <property type="match status" value="1"/>
</dbReference>
<gene>
    <name evidence="1" type="ORF">AAE3_LOCUS12573</name>
</gene>
<dbReference type="OrthoDB" id="3055280at2759"/>
<dbReference type="Proteomes" id="UP000467700">
    <property type="component" value="Unassembled WGS sequence"/>
</dbReference>
<evidence type="ECO:0000313" key="1">
    <source>
        <dbReference type="EMBL" id="CAA7270320.1"/>
    </source>
</evidence>
<accession>A0A8S0WIE3</accession>
<dbReference type="EMBL" id="CACVBS010000090">
    <property type="protein sequence ID" value="CAA7270320.1"/>
    <property type="molecule type" value="Genomic_DNA"/>
</dbReference>
<sequence>MRGTICLISDCECFCSVSGVPPLHAATAVLDHLLPTYDPKSPDKSNVSQSASSTLVNGLLLDGDDVDSTAFFVAICPYRTADDGTIIPYTQADDDDPHILSVKKHPNDSNITEVFDVFPHHMASTGVYEDEDGVEYRSTPKGTALLVTYTSYLILKQAAPLVEPHMLYALGFPSDGRKTNGQLDGISYGPVDYISGNSPRWIQICSMDEHEDALAFWFHLLTQPGKTDSEILDAAWRGRGNLWAFVRPDRFPIAETLATPPLADYPCGDDDPNACPGGPPLDVILHICEFLPIHAIYAVLGTCKRVRAQVLPHVDGIARRRLVEDEPWFLPAGPFEFKKKSHGREEVDWWAREWGKGGIARKDLDMRIPWFLYRRECSRSLSMWNRRRIWGVARQIEDLARSKGLL</sequence>
<proteinExistence type="predicted"/>
<evidence type="ECO:0008006" key="3">
    <source>
        <dbReference type="Google" id="ProtNLM"/>
    </source>
</evidence>
<organism evidence="1 2">
    <name type="scientific">Cyclocybe aegerita</name>
    <name type="common">Black poplar mushroom</name>
    <name type="synonym">Agrocybe aegerita</name>
    <dbReference type="NCBI Taxonomy" id="1973307"/>
    <lineage>
        <taxon>Eukaryota</taxon>
        <taxon>Fungi</taxon>
        <taxon>Dikarya</taxon>
        <taxon>Basidiomycota</taxon>
        <taxon>Agaricomycotina</taxon>
        <taxon>Agaricomycetes</taxon>
        <taxon>Agaricomycetidae</taxon>
        <taxon>Agaricales</taxon>
        <taxon>Agaricineae</taxon>
        <taxon>Bolbitiaceae</taxon>
        <taxon>Cyclocybe</taxon>
    </lineage>
</organism>
<reference evidence="1 2" key="1">
    <citation type="submission" date="2020-01" db="EMBL/GenBank/DDBJ databases">
        <authorList>
            <person name="Gupta K D."/>
        </authorList>
    </citation>
    <scope>NUCLEOTIDE SEQUENCE [LARGE SCALE GENOMIC DNA]</scope>
</reference>
<protein>
    <recommendedName>
        <fullName evidence="3">F-box domain-containing protein</fullName>
    </recommendedName>
</protein>
<comment type="caution">
    <text evidence="1">The sequence shown here is derived from an EMBL/GenBank/DDBJ whole genome shotgun (WGS) entry which is preliminary data.</text>
</comment>
<name>A0A8S0WIE3_CYCAE</name>
<evidence type="ECO:0000313" key="2">
    <source>
        <dbReference type="Proteomes" id="UP000467700"/>
    </source>
</evidence>
<keyword evidence="2" id="KW-1185">Reference proteome</keyword>
<dbReference type="AlphaFoldDB" id="A0A8S0WIE3"/>